<gene>
    <name evidence="1" type="ORF">CLV99_0999</name>
</gene>
<sequence>MKSIRITHERTATTVSPLFHFNHPDGELEDFEQVLVIPVDGEGQQFLEPEIRTVVKVGQPIDGISQYEGSIHVNP</sequence>
<evidence type="ECO:0000313" key="2">
    <source>
        <dbReference type="Proteomes" id="UP000295292"/>
    </source>
</evidence>
<name>A0A4R6WS97_9SPHI</name>
<accession>A0A4R6WS97</accession>
<keyword evidence="2" id="KW-1185">Reference proteome</keyword>
<protein>
    <submittedName>
        <fullName evidence="1">Uncharacterized protein</fullName>
    </submittedName>
</protein>
<organism evidence="1 2">
    <name type="scientific">Sphingobacterium yanglingense</name>
    <dbReference type="NCBI Taxonomy" id="1437280"/>
    <lineage>
        <taxon>Bacteria</taxon>
        <taxon>Pseudomonadati</taxon>
        <taxon>Bacteroidota</taxon>
        <taxon>Sphingobacteriia</taxon>
        <taxon>Sphingobacteriales</taxon>
        <taxon>Sphingobacteriaceae</taxon>
        <taxon>Sphingobacterium</taxon>
    </lineage>
</organism>
<evidence type="ECO:0000313" key="1">
    <source>
        <dbReference type="EMBL" id="TDQ79556.1"/>
    </source>
</evidence>
<dbReference type="EMBL" id="SNYV01000011">
    <property type="protein sequence ID" value="TDQ79556.1"/>
    <property type="molecule type" value="Genomic_DNA"/>
</dbReference>
<proteinExistence type="predicted"/>
<dbReference type="Proteomes" id="UP000295292">
    <property type="component" value="Unassembled WGS sequence"/>
</dbReference>
<dbReference type="RefSeq" id="WP_133583337.1">
    <property type="nucleotide sequence ID" value="NZ_SNYV01000011.1"/>
</dbReference>
<dbReference type="AlphaFoldDB" id="A0A4R6WS97"/>
<comment type="caution">
    <text evidence="1">The sequence shown here is derived from an EMBL/GenBank/DDBJ whole genome shotgun (WGS) entry which is preliminary data.</text>
</comment>
<reference evidence="1 2" key="1">
    <citation type="submission" date="2019-03" db="EMBL/GenBank/DDBJ databases">
        <title>Genomic Encyclopedia of Archaeal and Bacterial Type Strains, Phase II (KMG-II): from individual species to whole genera.</title>
        <authorList>
            <person name="Goeker M."/>
        </authorList>
    </citation>
    <scope>NUCLEOTIDE SEQUENCE [LARGE SCALE GENOMIC DNA]</scope>
    <source>
        <strain evidence="1 2">DSM 28353</strain>
    </source>
</reference>